<dbReference type="InParanoid" id="A0A168MS55"/>
<evidence type="ECO:0000256" key="20">
    <source>
        <dbReference type="SAM" id="Phobius"/>
    </source>
</evidence>
<comment type="catalytic activity">
    <reaction evidence="6">
        <text>L-lysyl-L-alpha-amino acid(out) = L-lysyl-L-alpha-amino acid(in)</text>
        <dbReference type="Rhea" id="RHEA:79387"/>
        <dbReference type="ChEBI" id="CHEBI:229965"/>
    </reaction>
</comment>
<evidence type="ECO:0000313" key="22">
    <source>
        <dbReference type="Proteomes" id="UP000078561"/>
    </source>
</evidence>
<dbReference type="AlphaFoldDB" id="A0A168MS55"/>
<feature type="transmembrane region" description="Helical" evidence="20">
    <location>
        <begin position="61"/>
        <end position="79"/>
    </location>
</feature>
<dbReference type="GO" id="GO:0016020">
    <property type="term" value="C:membrane"/>
    <property type="evidence" value="ECO:0007669"/>
    <property type="project" value="UniProtKB-SubCell"/>
</dbReference>
<evidence type="ECO:0000256" key="1">
    <source>
        <dbReference type="ARBA" id="ARBA00004141"/>
    </source>
</evidence>
<comment type="catalytic activity">
    <reaction evidence="11">
        <text>L-arginyl-glycine(out) = L-arginyl-glycine(in)</text>
        <dbReference type="Rhea" id="RHEA:79391"/>
        <dbReference type="ChEBI" id="CHEBI:229955"/>
    </reaction>
</comment>
<evidence type="ECO:0000256" key="15">
    <source>
        <dbReference type="ARBA" id="ARBA00044985"/>
    </source>
</evidence>
<dbReference type="GO" id="GO:0022857">
    <property type="term" value="F:transmembrane transporter activity"/>
    <property type="evidence" value="ECO:0007669"/>
    <property type="project" value="InterPro"/>
</dbReference>
<comment type="catalytic activity">
    <reaction evidence="14">
        <text>L-lysyl-glycine(out) = L-lysyl-glycine(in)</text>
        <dbReference type="Rhea" id="RHEA:79407"/>
        <dbReference type="ChEBI" id="CHEBI:191202"/>
    </reaction>
</comment>
<name>A0A168MS55_ABSGL</name>
<evidence type="ECO:0000256" key="12">
    <source>
        <dbReference type="ARBA" id="ARBA00044912"/>
    </source>
</evidence>
<dbReference type="PANTHER" id="PTHR23512:SF12">
    <property type="entry name" value="TRANSPORTER, PUTATIVE (AFU_ORTHOLOGUE AFUA_4G00260)-RELATED"/>
    <property type="match status" value="1"/>
</dbReference>
<evidence type="ECO:0000256" key="8">
    <source>
        <dbReference type="ARBA" id="ARBA00044898"/>
    </source>
</evidence>
<evidence type="ECO:0000256" key="14">
    <source>
        <dbReference type="ARBA" id="ARBA00044924"/>
    </source>
</evidence>
<dbReference type="STRING" id="4829.A0A168MS55"/>
<comment type="catalytic activity">
    <reaction evidence="4">
        <text>L-alpha-aminoacyl-L-arginine(out) = L-alpha-aminoacyl-L-arginine(in)</text>
        <dbReference type="Rhea" id="RHEA:79367"/>
        <dbReference type="ChEBI" id="CHEBI:229968"/>
    </reaction>
</comment>
<dbReference type="EMBL" id="LT552482">
    <property type="protein sequence ID" value="SAL99089.1"/>
    <property type="molecule type" value="Genomic_DNA"/>
</dbReference>
<evidence type="ECO:0000256" key="7">
    <source>
        <dbReference type="ARBA" id="ARBA00044893"/>
    </source>
</evidence>
<feature type="transmembrane region" description="Helical" evidence="20">
    <location>
        <begin position="99"/>
        <end position="120"/>
    </location>
</feature>
<proteinExistence type="predicted"/>
<evidence type="ECO:0000256" key="13">
    <source>
        <dbReference type="ARBA" id="ARBA00044919"/>
    </source>
</evidence>
<feature type="transmembrane region" description="Helical" evidence="20">
    <location>
        <begin position="226"/>
        <end position="246"/>
    </location>
</feature>
<dbReference type="PANTHER" id="PTHR23512">
    <property type="entry name" value="MAJOR FACILITATOR SUPERFAMILY DOMAIN-CONTAINING PROTEIN 1"/>
    <property type="match status" value="1"/>
</dbReference>
<dbReference type="SUPFAM" id="SSF103473">
    <property type="entry name" value="MFS general substrate transporter"/>
    <property type="match status" value="1"/>
</dbReference>
<evidence type="ECO:0000256" key="2">
    <source>
        <dbReference type="ARBA" id="ARBA00044876"/>
    </source>
</evidence>
<evidence type="ECO:0000256" key="4">
    <source>
        <dbReference type="ARBA" id="ARBA00044881"/>
    </source>
</evidence>
<evidence type="ECO:0000256" key="6">
    <source>
        <dbReference type="ARBA" id="ARBA00044891"/>
    </source>
</evidence>
<dbReference type="InterPro" id="IPR011701">
    <property type="entry name" value="MFS"/>
</dbReference>
<comment type="catalytic activity">
    <reaction evidence="2">
        <text>L-lysyl-L-alanine(out) = L-lysyl-L-alanine(in)</text>
        <dbReference type="Rhea" id="RHEA:79399"/>
        <dbReference type="ChEBI" id="CHEBI:229954"/>
    </reaction>
</comment>
<dbReference type="OMA" id="ESSVCIM"/>
<keyword evidence="22" id="KW-1185">Reference proteome</keyword>
<evidence type="ECO:0000313" key="21">
    <source>
        <dbReference type="EMBL" id="SAL99089.1"/>
    </source>
</evidence>
<reference evidence="21" key="1">
    <citation type="submission" date="2016-04" db="EMBL/GenBank/DDBJ databases">
        <authorList>
            <person name="Evans L.H."/>
            <person name="Alamgir A."/>
            <person name="Owens N."/>
            <person name="Weber N.D."/>
            <person name="Virtaneva K."/>
            <person name="Barbian K."/>
            <person name="Babar A."/>
            <person name="Rosenke K."/>
        </authorList>
    </citation>
    <scope>NUCLEOTIDE SEQUENCE [LARGE SCALE GENOMIC DNA]</scope>
    <source>
        <strain evidence="21">CBS 101.48</strain>
    </source>
</reference>
<comment type="catalytic activity">
    <reaction evidence="8">
        <text>L-aspartyl-L-lysine(out) = L-aspartyl-L-lysine(in)</text>
        <dbReference type="Rhea" id="RHEA:79411"/>
        <dbReference type="ChEBI" id="CHEBI:229953"/>
    </reaction>
</comment>
<accession>A0A168MS55</accession>
<comment type="catalytic activity">
    <reaction evidence="9">
        <text>L-arginyl-L-alpha-amino acid(out) = L-arginyl-L-alpha-amino acid(in)</text>
        <dbReference type="Rhea" id="RHEA:79371"/>
        <dbReference type="ChEBI" id="CHEBI:84315"/>
    </reaction>
</comment>
<dbReference type="Proteomes" id="UP000078561">
    <property type="component" value="Unassembled WGS sequence"/>
</dbReference>
<comment type="catalytic activity">
    <reaction evidence="13">
        <text>L-alanyl-L-lysine(out) = L-alanyl-L-lysine(in)</text>
        <dbReference type="Rhea" id="RHEA:79415"/>
        <dbReference type="ChEBI" id="CHEBI:192470"/>
    </reaction>
</comment>
<evidence type="ECO:0000256" key="9">
    <source>
        <dbReference type="ARBA" id="ARBA00044899"/>
    </source>
</evidence>
<keyword evidence="20" id="KW-1133">Transmembrane helix</keyword>
<dbReference type="InterPro" id="IPR036259">
    <property type="entry name" value="MFS_trans_sf"/>
</dbReference>
<evidence type="ECO:0000256" key="17">
    <source>
        <dbReference type="ARBA" id="ARBA00045709"/>
    </source>
</evidence>
<dbReference type="Gene3D" id="1.20.1250.20">
    <property type="entry name" value="MFS general substrate transporter like domains"/>
    <property type="match status" value="1"/>
</dbReference>
<feature type="region of interest" description="Disordered" evidence="19">
    <location>
        <begin position="1"/>
        <end position="45"/>
    </location>
</feature>
<sequence length="406" mass="44583">MHDHDPSTLATTTTSQPQEHDMQQPKPNTAAKDDDVRQAPTVDSSVNDLDPMVNASWKIKLMVLICMLTLPVGCHYMEATMGTLKTSLKKSMHINNTQFGILLSAVTLVNTMLPLLAGAFVDDTSGFGSVRATTFVSFVIFVGSLIVSLAASHNNYPAMVAGQMIYGLGGGMIVTMQEAIVSKWFRNQQLAIVIGMVLCLARLVKWLAKMICYPIVNASGSTNTPIFIATITCALGFAMNGVYWYLMCRHGWATRSGKELSAPGGNSIRIPQLAPPQEQQKQNSNDNDDESIFGHMKKAPSLSFMTSFPLLTTIDTFCGAGQLFSSFMTLVLCSQENALETISMTIVCFLRPILSEGTEIRLEFCVQEESSVCIMSMNERISLFDWTNLSFELCPHKRYGPLTSYS</sequence>
<gene>
    <name evidence="21" type="primary">ABSGL_04670.1 scaffold 5764</name>
</gene>
<protein>
    <recommendedName>
        <fullName evidence="15">Lysosomal dipeptide transporter MFSD1</fullName>
    </recommendedName>
    <alternativeName>
        <fullName evidence="16">Major facilitator superfamily domain-containing protein 1</fullName>
    </alternativeName>
</protein>
<comment type="catalytic activity">
    <reaction evidence="7">
        <text>L-alpha-aminoacyl-L-lysine(out) = L-alpha-aminoacyl-L-lysine(in)</text>
        <dbReference type="Rhea" id="RHEA:79383"/>
        <dbReference type="ChEBI" id="CHEBI:229966"/>
    </reaction>
</comment>
<feature type="transmembrane region" description="Helical" evidence="20">
    <location>
        <begin position="156"/>
        <end position="176"/>
    </location>
</feature>
<comment type="subcellular location">
    <subcellularLocation>
        <location evidence="1">Membrane</location>
        <topology evidence="1">Multi-pass membrane protein</topology>
    </subcellularLocation>
</comment>
<organism evidence="21">
    <name type="scientific">Absidia glauca</name>
    <name type="common">Pin mould</name>
    <dbReference type="NCBI Taxonomy" id="4829"/>
    <lineage>
        <taxon>Eukaryota</taxon>
        <taxon>Fungi</taxon>
        <taxon>Fungi incertae sedis</taxon>
        <taxon>Mucoromycota</taxon>
        <taxon>Mucoromycotina</taxon>
        <taxon>Mucoromycetes</taxon>
        <taxon>Mucorales</taxon>
        <taxon>Cunninghamellaceae</taxon>
        <taxon>Absidia</taxon>
    </lineage>
</organism>
<dbReference type="OrthoDB" id="424834at2759"/>
<feature type="transmembrane region" description="Helical" evidence="20">
    <location>
        <begin position="188"/>
        <end position="206"/>
    </location>
</feature>
<comment type="catalytic activity">
    <reaction evidence="10">
        <text>L-lysyl-L-lysine(out) = L-lysyl-L-lysine(in)</text>
        <dbReference type="Rhea" id="RHEA:79403"/>
        <dbReference type="ChEBI" id="CHEBI:229956"/>
    </reaction>
</comment>
<comment type="catalytic activity">
    <reaction evidence="5">
        <text>L-alpha-aminoacyl-L-histidine(out) = L-alpha-aminoacyl-L-histidine(in)</text>
        <dbReference type="Rhea" id="RHEA:79375"/>
        <dbReference type="ChEBI" id="CHEBI:229967"/>
    </reaction>
</comment>
<keyword evidence="20" id="KW-0472">Membrane</keyword>
<comment type="catalytic activity">
    <reaction evidence="12">
        <text>L-histidyl-L-alpha-amino acid(out) = L-histidyl-L-alpha-amino acid(in)</text>
        <dbReference type="Rhea" id="RHEA:79379"/>
        <dbReference type="ChEBI" id="CHEBI:229964"/>
    </reaction>
</comment>
<evidence type="ECO:0000256" key="5">
    <source>
        <dbReference type="ARBA" id="ARBA00044884"/>
    </source>
</evidence>
<comment type="function">
    <text evidence="17">Lysosomal dipeptide uniporter that selectively exports lysine, arginine or histidine-containing dipeptides with a net positive charge from the lysosome lumen into the cytosol. Could play a role in a specific type of protein O-glycosylation indirectly regulating macrophages migration and tissue invasion. Also essential for liver homeostasis.</text>
</comment>
<evidence type="ECO:0000256" key="19">
    <source>
        <dbReference type="SAM" id="MobiDB-lite"/>
    </source>
</evidence>
<evidence type="ECO:0000256" key="16">
    <source>
        <dbReference type="ARBA" id="ARBA00045018"/>
    </source>
</evidence>
<dbReference type="Pfam" id="PF07690">
    <property type="entry name" value="MFS_1"/>
    <property type="match status" value="1"/>
</dbReference>
<evidence type="ECO:0000256" key="10">
    <source>
        <dbReference type="ARBA" id="ARBA00044900"/>
    </source>
</evidence>
<feature type="transmembrane region" description="Helical" evidence="20">
    <location>
        <begin position="132"/>
        <end position="150"/>
    </location>
</feature>
<feature type="region of interest" description="Disordered" evidence="19">
    <location>
        <begin position="271"/>
        <end position="290"/>
    </location>
</feature>
<dbReference type="InterPro" id="IPR052187">
    <property type="entry name" value="MFSD1"/>
</dbReference>
<feature type="compositionally biased region" description="Polar residues" evidence="19">
    <location>
        <begin position="8"/>
        <end position="17"/>
    </location>
</feature>
<comment type="subunit">
    <text evidence="18">Homodimer. Interacts with lysosomal protein GLMP (via lumenal domain); the interaction starts while both proteins are still in the endoplasmic reticulum and is required for stabilization of MFSD1 in lysosomes but has no direct effect on its targeting to lysosomes or transporter activity.</text>
</comment>
<keyword evidence="20" id="KW-0812">Transmembrane</keyword>
<evidence type="ECO:0000256" key="11">
    <source>
        <dbReference type="ARBA" id="ARBA00044903"/>
    </source>
</evidence>
<comment type="catalytic activity">
    <reaction evidence="3">
        <text>L-histidyl-glycine(out) = L-histidyl-glycine(in)</text>
        <dbReference type="Rhea" id="RHEA:79395"/>
        <dbReference type="ChEBI" id="CHEBI:229957"/>
    </reaction>
</comment>
<evidence type="ECO:0000256" key="18">
    <source>
        <dbReference type="ARBA" id="ARBA00046376"/>
    </source>
</evidence>
<evidence type="ECO:0000256" key="3">
    <source>
        <dbReference type="ARBA" id="ARBA00044878"/>
    </source>
</evidence>